<evidence type="ECO:0000256" key="1">
    <source>
        <dbReference type="ARBA" id="ARBA00004141"/>
    </source>
</evidence>
<accession>A0A1H0JBU1</accession>
<dbReference type="PANTHER" id="PTHR45649:SF26">
    <property type="entry name" value="OS04G0435100 PROTEIN"/>
    <property type="match status" value="1"/>
</dbReference>
<dbReference type="GO" id="GO:0016020">
    <property type="term" value="C:membrane"/>
    <property type="evidence" value="ECO:0007669"/>
    <property type="project" value="UniProtKB-SubCell"/>
</dbReference>
<dbReference type="RefSeq" id="WP_090474730.1">
    <property type="nucleotide sequence ID" value="NZ_LT629710.1"/>
</dbReference>
<evidence type="ECO:0000256" key="4">
    <source>
        <dbReference type="ARBA" id="ARBA00022989"/>
    </source>
</evidence>
<proteinExistence type="predicted"/>
<dbReference type="Pfam" id="PF13520">
    <property type="entry name" value="AA_permease_2"/>
    <property type="match status" value="1"/>
</dbReference>
<dbReference type="PANTHER" id="PTHR45649">
    <property type="entry name" value="AMINO-ACID PERMEASE BAT1"/>
    <property type="match status" value="1"/>
</dbReference>
<evidence type="ECO:0000256" key="2">
    <source>
        <dbReference type="ARBA" id="ARBA00022448"/>
    </source>
</evidence>
<feature type="transmembrane region" description="Helical" evidence="6">
    <location>
        <begin position="224"/>
        <end position="246"/>
    </location>
</feature>
<sequence>MTATHHLNEDERQLAELGYTQELSRSWSGFSNFAISFSIISILAGCFTSFFLGWNNGGPAAIAWGWPIVAAFILIIGLCMSELVSAYPTSGGIYWWASKLGGAKAGYYTGWLNLIGLIAIVASVAYGCATFLDITIGVFDSGYTSGKLGRIFIYFLAILVIAALVNIFSSHLLAVINNVSVWWHVFGAAAIILILVLVPSHHATIGDVFTKVINNTGIFSGNKGFAFILFVLPISAILTQYTITGYDASAHLSEETKGASNAAAKGIWQSILYSALGGWILLLALLFAVQDSDKISAAGGGAGAIIAQALNSGWGGTILLVSTAGQFFCATACLTSSSRMLFAFSRDRAVPGAKLWSKLSSRKVPANGVMLSAVIAILITLPALVPVDINGVPTPVAFGAVVSIGVVGLYLAFAIPIYYRWRQGDNFKVGSWNLGRKYKWMAPLALIEIVLTSIIALFPYSLGGMPWDPSFSWKFVNYTPILVGGVLILLWIFWHVSVKKWFTGPIKQVEALAELSEQ</sequence>
<feature type="transmembrane region" description="Helical" evidence="6">
    <location>
        <begin position="66"/>
        <end position="88"/>
    </location>
</feature>
<reference evidence="7 8" key="1">
    <citation type="submission" date="2016-10" db="EMBL/GenBank/DDBJ databases">
        <authorList>
            <person name="de Groot N.N."/>
        </authorList>
    </citation>
    <scope>NUCLEOTIDE SEQUENCE [LARGE SCALE GENOMIC DNA]</scope>
    <source>
        <strain evidence="8">P4-7,KCTC 19426,CECT 7604</strain>
    </source>
</reference>
<dbReference type="InterPro" id="IPR002293">
    <property type="entry name" value="AA/rel_permease1"/>
</dbReference>
<keyword evidence="8" id="KW-1185">Reference proteome</keyword>
<evidence type="ECO:0000256" key="5">
    <source>
        <dbReference type="ARBA" id="ARBA00023136"/>
    </source>
</evidence>
<evidence type="ECO:0000313" key="8">
    <source>
        <dbReference type="Proteomes" id="UP000198741"/>
    </source>
</evidence>
<evidence type="ECO:0000313" key="7">
    <source>
        <dbReference type="EMBL" id="SDO41020.1"/>
    </source>
</evidence>
<keyword evidence="4 6" id="KW-1133">Transmembrane helix</keyword>
<keyword evidence="2" id="KW-0813">Transport</keyword>
<feature type="transmembrane region" description="Helical" evidence="6">
    <location>
        <begin position="397"/>
        <end position="419"/>
    </location>
</feature>
<evidence type="ECO:0000256" key="3">
    <source>
        <dbReference type="ARBA" id="ARBA00022692"/>
    </source>
</evidence>
<organism evidence="7 8">
    <name type="scientific">Nakamurella panacisegetis</name>
    <dbReference type="NCBI Taxonomy" id="1090615"/>
    <lineage>
        <taxon>Bacteria</taxon>
        <taxon>Bacillati</taxon>
        <taxon>Actinomycetota</taxon>
        <taxon>Actinomycetes</taxon>
        <taxon>Nakamurellales</taxon>
        <taxon>Nakamurellaceae</taxon>
        <taxon>Nakamurella</taxon>
    </lineage>
</organism>
<evidence type="ECO:0000256" key="6">
    <source>
        <dbReference type="SAM" id="Phobius"/>
    </source>
</evidence>
<dbReference type="AlphaFoldDB" id="A0A1H0JBU1"/>
<feature type="transmembrane region" description="Helical" evidence="6">
    <location>
        <begin position="266"/>
        <end position="289"/>
    </location>
</feature>
<dbReference type="PIRSF" id="PIRSF006060">
    <property type="entry name" value="AA_transporter"/>
    <property type="match status" value="1"/>
</dbReference>
<feature type="transmembrane region" description="Helical" evidence="6">
    <location>
        <begin position="364"/>
        <end position="385"/>
    </location>
</feature>
<keyword evidence="3 6" id="KW-0812">Transmembrane</keyword>
<dbReference type="OrthoDB" id="8274074at2"/>
<comment type="subcellular location">
    <subcellularLocation>
        <location evidence="1">Membrane</location>
        <topology evidence="1">Multi-pass membrane protein</topology>
    </subcellularLocation>
</comment>
<keyword evidence="5 6" id="KW-0472">Membrane</keyword>
<feature type="transmembrane region" description="Helical" evidence="6">
    <location>
        <begin position="440"/>
        <end position="463"/>
    </location>
</feature>
<feature type="transmembrane region" description="Helical" evidence="6">
    <location>
        <begin position="151"/>
        <end position="176"/>
    </location>
</feature>
<dbReference type="Gene3D" id="1.20.1740.10">
    <property type="entry name" value="Amino acid/polyamine transporter I"/>
    <property type="match status" value="1"/>
</dbReference>
<dbReference type="Proteomes" id="UP000198741">
    <property type="component" value="Chromosome I"/>
</dbReference>
<feature type="transmembrane region" description="Helical" evidence="6">
    <location>
        <begin position="475"/>
        <end position="494"/>
    </location>
</feature>
<name>A0A1H0JBU1_9ACTN</name>
<feature type="transmembrane region" description="Helical" evidence="6">
    <location>
        <begin position="33"/>
        <end position="54"/>
    </location>
</feature>
<dbReference type="EMBL" id="LT629710">
    <property type="protein sequence ID" value="SDO41020.1"/>
    <property type="molecule type" value="Genomic_DNA"/>
</dbReference>
<feature type="transmembrane region" description="Helical" evidence="6">
    <location>
        <begin position="182"/>
        <end position="203"/>
    </location>
</feature>
<dbReference type="GO" id="GO:0022857">
    <property type="term" value="F:transmembrane transporter activity"/>
    <property type="evidence" value="ECO:0007669"/>
    <property type="project" value="InterPro"/>
</dbReference>
<protein>
    <submittedName>
        <fullName evidence="7">Amino acid transporter</fullName>
    </submittedName>
</protein>
<feature type="transmembrane region" description="Helical" evidence="6">
    <location>
        <begin position="108"/>
        <end position="139"/>
    </location>
</feature>
<dbReference type="STRING" id="1090615.SAMN04515671_0852"/>
<gene>
    <name evidence="7" type="ORF">SAMN04515671_0852</name>
</gene>